<dbReference type="Pfam" id="PF03444">
    <property type="entry name" value="WHD_HrcA"/>
    <property type="match status" value="1"/>
</dbReference>
<dbReference type="InterPro" id="IPR036390">
    <property type="entry name" value="WH_DNA-bd_sf"/>
</dbReference>
<dbReference type="HAMAP" id="MF_00081">
    <property type="entry name" value="HrcA"/>
    <property type="match status" value="1"/>
</dbReference>
<dbReference type="InterPro" id="IPR021153">
    <property type="entry name" value="HrcA_C"/>
</dbReference>
<dbReference type="HOGENOM" id="CLU_050019_1_0_9"/>
<evidence type="ECO:0000313" key="8">
    <source>
        <dbReference type="EMBL" id="EEJ72999.1"/>
    </source>
</evidence>
<dbReference type="eggNOG" id="COG1420">
    <property type="taxonomic scope" value="Bacteria"/>
</dbReference>
<dbReference type="PANTHER" id="PTHR34824:SF1">
    <property type="entry name" value="HEAT-INDUCIBLE TRANSCRIPTION REPRESSOR HRCA"/>
    <property type="match status" value="1"/>
</dbReference>
<keyword evidence="1 5" id="KW-0678">Repressor</keyword>
<dbReference type="SUPFAM" id="SSF46785">
    <property type="entry name" value="Winged helix' DNA-binding domain"/>
    <property type="match status" value="1"/>
</dbReference>
<sequence>MSAKSEGDNMLTERQELILKTIITDFTKTHEPVGSKTVMKQLPIKVSSATIRNEMAVLEDQGLIEKTHSSSGRIPSSDGYRYYLDNLVEPLQLPESVYTTIGSQLNRPFHQVNEIVQEAARILSDLTNYTAFAEGPESQDVKVTGFRIVPLSERQIMAILVTSNGNVQNQIYALPHNIHGEEIEKAVRMINDQLVGKSLKEINISLLDELAKTELGSEHVTELLSLVEDVLKDAASEQMYVDGQINLLNNTSEHNVNDIRSLYELIDRDNLFSNLMDARADPKTEKYPVKVKLGSELPNDLLKNYSLLTAEYSVGSHGKGTIALLGPTNMPYSQMIGLLEYFRNELAKKLLDYYGKFQ</sequence>
<dbReference type="PATRIC" id="fig|525365.8.peg.421"/>
<comment type="similarity">
    <text evidence="5">Belongs to the HrcA family.</text>
</comment>
<keyword evidence="2 5" id="KW-0805">Transcription regulation</keyword>
<dbReference type="EMBL" id="ACGU01000010">
    <property type="protein sequence ID" value="EEJ72999.1"/>
    <property type="molecule type" value="Genomic_DNA"/>
</dbReference>
<feature type="domain" description="Winged helix-turn-helix transcription repressor HrcA DNA-binding" evidence="7">
    <location>
        <begin position="10"/>
        <end position="81"/>
    </location>
</feature>
<dbReference type="InterPro" id="IPR002571">
    <property type="entry name" value="HrcA"/>
</dbReference>
<proteinExistence type="inferred from homology"/>
<keyword evidence="3 5" id="KW-0346">Stress response</keyword>
<keyword evidence="9" id="KW-1185">Reference proteome</keyword>
<dbReference type="Gene3D" id="3.30.450.40">
    <property type="match status" value="1"/>
</dbReference>
<dbReference type="Gene3D" id="1.10.10.10">
    <property type="entry name" value="Winged helix-like DNA-binding domain superfamily/Winged helix DNA-binding domain"/>
    <property type="match status" value="1"/>
</dbReference>
<evidence type="ECO:0000259" key="7">
    <source>
        <dbReference type="Pfam" id="PF03444"/>
    </source>
</evidence>
<evidence type="ECO:0000256" key="2">
    <source>
        <dbReference type="ARBA" id="ARBA00023015"/>
    </source>
</evidence>
<evidence type="ECO:0000256" key="4">
    <source>
        <dbReference type="ARBA" id="ARBA00023163"/>
    </source>
</evidence>
<dbReference type="STRING" id="525365.HMPREF0548_0116"/>
<evidence type="ECO:0000259" key="6">
    <source>
        <dbReference type="Pfam" id="PF01628"/>
    </source>
</evidence>
<evidence type="ECO:0000256" key="3">
    <source>
        <dbReference type="ARBA" id="ARBA00023016"/>
    </source>
</evidence>
<comment type="function">
    <text evidence="5">Negative regulator of class I heat shock genes (grpE-dnaK-dnaJ and groELS operons). Prevents heat-shock induction of these operons.</text>
</comment>
<dbReference type="Proteomes" id="UP000005583">
    <property type="component" value="Unassembled WGS sequence"/>
</dbReference>
<dbReference type="NCBIfam" id="TIGR00331">
    <property type="entry name" value="hrcA"/>
    <property type="match status" value="1"/>
</dbReference>
<feature type="domain" description="Heat-inducible transcription repressor HrcA C-terminal" evidence="6">
    <location>
        <begin position="114"/>
        <end position="336"/>
    </location>
</feature>
<dbReference type="InterPro" id="IPR029016">
    <property type="entry name" value="GAF-like_dom_sf"/>
</dbReference>
<organism evidence="8 9">
    <name type="scientific">Lactobacillus ultunensis DSM 16047</name>
    <dbReference type="NCBI Taxonomy" id="525365"/>
    <lineage>
        <taxon>Bacteria</taxon>
        <taxon>Bacillati</taxon>
        <taxon>Bacillota</taxon>
        <taxon>Bacilli</taxon>
        <taxon>Lactobacillales</taxon>
        <taxon>Lactobacillaceae</taxon>
        <taxon>Lactobacillus</taxon>
    </lineage>
</organism>
<protein>
    <recommendedName>
        <fullName evidence="5">Heat-inducible transcription repressor HrcA</fullName>
    </recommendedName>
</protein>
<evidence type="ECO:0000256" key="1">
    <source>
        <dbReference type="ARBA" id="ARBA00022491"/>
    </source>
</evidence>
<comment type="caution">
    <text evidence="8">The sequence shown here is derived from an EMBL/GenBank/DDBJ whole genome shotgun (WGS) entry which is preliminary data.</text>
</comment>
<dbReference type="InterPro" id="IPR005104">
    <property type="entry name" value="WHTH_HrcA_DNA-bd"/>
</dbReference>
<keyword evidence="4 5" id="KW-0804">Transcription</keyword>
<dbReference type="SUPFAM" id="SSF55781">
    <property type="entry name" value="GAF domain-like"/>
    <property type="match status" value="1"/>
</dbReference>
<dbReference type="InterPro" id="IPR036388">
    <property type="entry name" value="WH-like_DNA-bd_sf"/>
</dbReference>
<dbReference type="PIRSF" id="PIRSF005485">
    <property type="entry name" value="HrcA"/>
    <property type="match status" value="1"/>
</dbReference>
<dbReference type="PANTHER" id="PTHR34824">
    <property type="entry name" value="HEAT-INDUCIBLE TRANSCRIPTION REPRESSOR HRCA"/>
    <property type="match status" value="1"/>
</dbReference>
<dbReference type="GO" id="GO:0045892">
    <property type="term" value="P:negative regulation of DNA-templated transcription"/>
    <property type="evidence" value="ECO:0007669"/>
    <property type="project" value="UniProtKB-UniRule"/>
</dbReference>
<dbReference type="InterPro" id="IPR023120">
    <property type="entry name" value="WHTH_transcript_rep_HrcA_IDD"/>
</dbReference>
<reference evidence="8 9" key="1">
    <citation type="submission" date="2009-01" db="EMBL/GenBank/DDBJ databases">
        <authorList>
            <person name="Qin X."/>
            <person name="Bachman B."/>
            <person name="Battles P."/>
            <person name="Bell A."/>
            <person name="Bess C."/>
            <person name="Bickham C."/>
            <person name="Chaboub L."/>
            <person name="Chen D."/>
            <person name="Coyle M."/>
            <person name="Deiros D.R."/>
            <person name="Dinh H."/>
            <person name="Forbes L."/>
            <person name="Fowler G."/>
            <person name="Francisco L."/>
            <person name="Fu Q."/>
            <person name="Gubbala S."/>
            <person name="Hale W."/>
            <person name="Han Y."/>
            <person name="Hemphill L."/>
            <person name="Highlander S.K."/>
            <person name="Hirani K."/>
            <person name="Hogues M."/>
            <person name="Jackson L."/>
            <person name="Jakkamsetti A."/>
            <person name="Javaid M."/>
            <person name="Jiang H."/>
            <person name="Korchina V."/>
            <person name="Kovar C."/>
            <person name="Lara F."/>
            <person name="Lee S."/>
            <person name="Mata R."/>
            <person name="Mathew T."/>
            <person name="Moen C."/>
            <person name="Morales K."/>
            <person name="Munidasa M."/>
            <person name="Nazareth L."/>
            <person name="Ngo R."/>
            <person name="Nguyen L."/>
            <person name="Okwuonu G."/>
            <person name="Ongeri F."/>
            <person name="Patil S."/>
            <person name="Petrosino J."/>
            <person name="Pham C."/>
            <person name="Pham P."/>
            <person name="Pu L.-L."/>
            <person name="Puazo M."/>
            <person name="Raj R."/>
            <person name="Reid J."/>
            <person name="Rouhana J."/>
            <person name="Saada N."/>
            <person name="Shang Y."/>
            <person name="Simmons D."/>
            <person name="Thornton R."/>
            <person name="Warren J."/>
            <person name="Weissenberger G."/>
            <person name="Zhang J."/>
            <person name="Zhang L."/>
            <person name="Zhou C."/>
            <person name="Zhu D."/>
            <person name="Muzny D."/>
            <person name="Worley K."/>
            <person name="Gibbs R."/>
        </authorList>
    </citation>
    <scope>NUCLEOTIDE SEQUENCE [LARGE SCALE GENOMIC DNA]</scope>
    <source>
        <strain evidence="8 9">DSM 16047</strain>
    </source>
</reference>
<dbReference type="GO" id="GO:0003677">
    <property type="term" value="F:DNA binding"/>
    <property type="evidence" value="ECO:0007669"/>
    <property type="project" value="InterPro"/>
</dbReference>
<name>C2EKC0_9LACO</name>
<gene>
    <name evidence="5 8" type="primary">hrcA</name>
    <name evidence="8" type="ORF">HMPREF0548_0116</name>
</gene>
<dbReference type="AlphaFoldDB" id="C2EKC0"/>
<dbReference type="Pfam" id="PF01628">
    <property type="entry name" value="HrcA"/>
    <property type="match status" value="1"/>
</dbReference>
<accession>C2EKC0</accession>
<evidence type="ECO:0000256" key="5">
    <source>
        <dbReference type="HAMAP-Rule" id="MF_00081"/>
    </source>
</evidence>
<dbReference type="Gene3D" id="3.30.390.60">
    <property type="entry name" value="Heat-inducible transcription repressor hrca homolog, domain 3"/>
    <property type="match status" value="1"/>
</dbReference>
<evidence type="ECO:0000313" key="9">
    <source>
        <dbReference type="Proteomes" id="UP000005583"/>
    </source>
</evidence>